<keyword evidence="4 6" id="KW-1133">Transmembrane helix</keyword>
<evidence type="ECO:0000256" key="1">
    <source>
        <dbReference type="ARBA" id="ARBA00004141"/>
    </source>
</evidence>
<dbReference type="Pfam" id="PF25807">
    <property type="entry name" value="Clarin-2"/>
    <property type="match status" value="1"/>
</dbReference>
<organism evidence="7 8">
    <name type="scientific">Ameca splendens</name>
    <dbReference type="NCBI Taxonomy" id="208324"/>
    <lineage>
        <taxon>Eukaryota</taxon>
        <taxon>Metazoa</taxon>
        <taxon>Chordata</taxon>
        <taxon>Craniata</taxon>
        <taxon>Vertebrata</taxon>
        <taxon>Euteleostomi</taxon>
        <taxon>Actinopterygii</taxon>
        <taxon>Neopterygii</taxon>
        <taxon>Teleostei</taxon>
        <taxon>Neoteleostei</taxon>
        <taxon>Acanthomorphata</taxon>
        <taxon>Ovalentaria</taxon>
        <taxon>Atherinomorphae</taxon>
        <taxon>Cyprinodontiformes</taxon>
        <taxon>Goodeidae</taxon>
        <taxon>Ameca</taxon>
    </lineage>
</organism>
<feature type="transmembrane region" description="Helical" evidence="6">
    <location>
        <begin position="137"/>
        <end position="159"/>
    </location>
</feature>
<evidence type="ECO:0000313" key="7">
    <source>
        <dbReference type="EMBL" id="MEQ2303577.1"/>
    </source>
</evidence>
<evidence type="ECO:0000313" key="8">
    <source>
        <dbReference type="Proteomes" id="UP001469553"/>
    </source>
</evidence>
<comment type="caution">
    <text evidence="7">The sequence shown here is derived from an EMBL/GenBank/DDBJ whole genome shotgun (WGS) entry which is preliminary data.</text>
</comment>
<feature type="transmembrane region" description="Helical" evidence="6">
    <location>
        <begin position="98"/>
        <end position="125"/>
    </location>
</feature>
<dbReference type="Proteomes" id="UP001469553">
    <property type="component" value="Unassembled WGS sequence"/>
</dbReference>
<dbReference type="EMBL" id="JAHRIP010057857">
    <property type="protein sequence ID" value="MEQ2303577.1"/>
    <property type="molecule type" value="Genomic_DNA"/>
</dbReference>
<evidence type="ECO:0000256" key="3">
    <source>
        <dbReference type="ARBA" id="ARBA00022692"/>
    </source>
</evidence>
<proteinExistence type="inferred from homology"/>
<dbReference type="PANTHER" id="PTHR31548">
    <property type="entry name" value="CLARIN"/>
    <property type="match status" value="1"/>
</dbReference>
<evidence type="ECO:0008006" key="9">
    <source>
        <dbReference type="Google" id="ProtNLM"/>
    </source>
</evidence>
<name>A0ABV0ZCE9_9TELE</name>
<protein>
    <recommendedName>
        <fullName evidence="9">Clarin 3</fullName>
    </recommendedName>
</protein>
<keyword evidence="5 6" id="KW-0472">Membrane</keyword>
<reference evidence="7 8" key="1">
    <citation type="submission" date="2021-06" db="EMBL/GenBank/DDBJ databases">
        <authorList>
            <person name="Palmer J.M."/>
        </authorList>
    </citation>
    <scope>NUCLEOTIDE SEQUENCE [LARGE SCALE GENOMIC DNA]</scope>
    <source>
        <strain evidence="7 8">AS_MEX2019</strain>
        <tissue evidence="7">Muscle</tissue>
    </source>
</reference>
<keyword evidence="3 6" id="KW-0812">Transmembrane</keyword>
<evidence type="ECO:0000256" key="2">
    <source>
        <dbReference type="ARBA" id="ARBA00005787"/>
    </source>
</evidence>
<feature type="transmembrane region" description="Helical" evidence="6">
    <location>
        <begin position="191"/>
        <end position="213"/>
    </location>
</feature>
<accession>A0ABV0ZCE9</accession>
<evidence type="ECO:0000256" key="4">
    <source>
        <dbReference type="ARBA" id="ARBA00022989"/>
    </source>
</evidence>
<dbReference type="PANTHER" id="PTHR31548:SF3">
    <property type="entry name" value="CLARIN-3"/>
    <property type="match status" value="1"/>
</dbReference>
<sequence length="238" mass="26030">MDASQGRKNAARRCLPLCVKDSALLTAISAALLGFAMSTNWSTTTMDCTGIGTNNGSATITMGLFEGLVVRDSCPSFGSQNEFPVFTELSRITKTPMILHGLCVCLLALCLLCSVLSILISFYNSVSNPYETFMGPIGVYVCSSTSACLSLLVLIIFVLNITVTTMAEELVPSIETIVSVVLRNKTSQMQVGYFLVIPYMVLSLGAVLLIYLYEHTAYTHRREQERPTEDAPKEIMMY</sequence>
<evidence type="ECO:0000256" key="6">
    <source>
        <dbReference type="SAM" id="Phobius"/>
    </source>
</evidence>
<comment type="similarity">
    <text evidence="2">Belongs to the clarin family.</text>
</comment>
<evidence type="ECO:0000256" key="5">
    <source>
        <dbReference type="ARBA" id="ARBA00023136"/>
    </source>
</evidence>
<dbReference type="InterPro" id="IPR026748">
    <property type="entry name" value="Clarin"/>
</dbReference>
<comment type="subcellular location">
    <subcellularLocation>
        <location evidence="1">Membrane</location>
        <topology evidence="1">Multi-pass membrane protein</topology>
    </subcellularLocation>
</comment>
<gene>
    <name evidence="7" type="ORF">AMECASPLE_018386</name>
</gene>
<keyword evidence="8" id="KW-1185">Reference proteome</keyword>